<protein>
    <submittedName>
        <fullName evidence="2">Uncharacterized protein</fullName>
    </submittedName>
</protein>
<dbReference type="KEGG" id="pgri:PgNI_02183"/>
<dbReference type="Proteomes" id="UP000515153">
    <property type="component" value="Unplaced"/>
</dbReference>
<reference evidence="2" key="2">
    <citation type="submission" date="2019-10" db="EMBL/GenBank/DDBJ databases">
        <authorList>
            <consortium name="NCBI Genome Project"/>
        </authorList>
    </citation>
    <scope>NUCLEOTIDE SEQUENCE</scope>
    <source>
        <strain evidence="2">NI907</strain>
    </source>
</reference>
<keyword evidence="1" id="KW-1185">Reference proteome</keyword>
<evidence type="ECO:0000313" key="1">
    <source>
        <dbReference type="Proteomes" id="UP000515153"/>
    </source>
</evidence>
<dbReference type="AlphaFoldDB" id="A0A6P8BFK3"/>
<dbReference type="Gene3D" id="3.40.50.12780">
    <property type="entry name" value="N-terminal domain of ligase-like"/>
    <property type="match status" value="1"/>
</dbReference>
<reference evidence="2" key="3">
    <citation type="submission" date="2025-08" db="UniProtKB">
        <authorList>
            <consortium name="RefSeq"/>
        </authorList>
    </citation>
    <scope>IDENTIFICATION</scope>
    <source>
        <strain evidence="2">NI907</strain>
    </source>
</reference>
<organism evidence="1 2">
    <name type="scientific">Pyricularia grisea</name>
    <name type="common">Crabgrass-specific blast fungus</name>
    <name type="synonym">Magnaporthe grisea</name>
    <dbReference type="NCBI Taxonomy" id="148305"/>
    <lineage>
        <taxon>Eukaryota</taxon>
        <taxon>Fungi</taxon>
        <taxon>Dikarya</taxon>
        <taxon>Ascomycota</taxon>
        <taxon>Pezizomycotina</taxon>
        <taxon>Sordariomycetes</taxon>
        <taxon>Sordariomycetidae</taxon>
        <taxon>Magnaporthales</taxon>
        <taxon>Pyriculariaceae</taxon>
        <taxon>Pyricularia</taxon>
    </lineage>
</organism>
<dbReference type="RefSeq" id="XP_030986038.1">
    <property type="nucleotide sequence ID" value="XM_031122250.1"/>
</dbReference>
<accession>A0A6P8BFK3</accession>
<name>A0A6P8BFK3_PYRGI</name>
<dbReference type="GeneID" id="41957162"/>
<evidence type="ECO:0000313" key="2">
    <source>
        <dbReference type="RefSeq" id="XP_030986038.1"/>
    </source>
</evidence>
<dbReference type="InterPro" id="IPR042099">
    <property type="entry name" value="ANL_N_sf"/>
</dbReference>
<reference evidence="2" key="1">
    <citation type="journal article" date="2019" name="Mol. Biol. Evol.">
        <title>Blast fungal genomes show frequent chromosomal changes, gene gains and losses, and effector gene turnover.</title>
        <authorList>
            <person name="Gomez Luciano L.B."/>
            <person name="Jason Tsai I."/>
            <person name="Chuma I."/>
            <person name="Tosa Y."/>
            <person name="Chen Y.H."/>
            <person name="Li J.Y."/>
            <person name="Li M.Y."/>
            <person name="Jade Lu M.Y."/>
            <person name="Nakayashiki H."/>
            <person name="Li W.H."/>
        </authorList>
    </citation>
    <scope>NUCLEOTIDE SEQUENCE</scope>
    <source>
        <strain evidence="2">NI907</strain>
    </source>
</reference>
<dbReference type="SUPFAM" id="SSF56801">
    <property type="entry name" value="Acetyl-CoA synthetase-like"/>
    <property type="match status" value="1"/>
</dbReference>
<gene>
    <name evidence="2" type="ORF">PgNI_02183</name>
</gene>
<sequence length="285" mass="31173">MNPEVVEILMAENKPTVLMSTLSLLYKIAIIMGKKGRNSLLSVRLKLYGGEGLYHDQLSVLEGAFPHAELQPLAYGAMDGGVIGFQFGKKASHPANTYSVNWPHIVLEIVAEHNQPITAIGTEGRILVTNLVHRTMPFVRYPVGDRACWLNYQRGLFQVLGREQSVGVRLGGSSMVYVDIRRAVSTALHCGDAGNILEGLQVLIERHEGKDLMHLRIAGEFDITEPVATAAIHGAIVALNPFYGEHLKQELISPAVVGLCNIAELEQSPLGGKVIEVLDRRILVD</sequence>
<proteinExistence type="predicted"/>